<feature type="chain" id="PRO_5017832805" evidence="4">
    <location>
        <begin position="27"/>
        <end position="412"/>
    </location>
</feature>
<reference evidence="7 8" key="1">
    <citation type="journal article" date="2007" name="Int. J. Syst. Evol. Microbiol.">
        <title>Marixanthomonas ophiurae gen. nov., sp. nov., a marine bacterium of the family Flavobacteriaceae isolated from a deep-sea brittle star.</title>
        <authorList>
            <person name="Romanenko L.A."/>
            <person name="Uchino M."/>
            <person name="Frolova G.M."/>
            <person name="Mikhailov V.V."/>
        </authorList>
    </citation>
    <scope>NUCLEOTIDE SEQUENCE [LARGE SCALE GENOMIC DNA]</scope>
    <source>
        <strain evidence="7 8">KMM 3046</strain>
    </source>
</reference>
<proteinExistence type="predicted"/>
<dbReference type="InterPro" id="IPR015943">
    <property type="entry name" value="WD40/YVTN_repeat-like_dom_sf"/>
</dbReference>
<keyword evidence="3" id="KW-0604">Photosystem II</keyword>
<dbReference type="Pfam" id="PF18962">
    <property type="entry name" value="Por_Secre_tail"/>
    <property type="match status" value="1"/>
</dbReference>
<dbReference type="PANTHER" id="PTHR47199">
    <property type="entry name" value="PHOTOSYSTEM II STABILITY/ASSEMBLY FACTOR HCF136, CHLOROPLASTIC"/>
    <property type="match status" value="1"/>
</dbReference>
<name>A0A3E1Q6Y3_9FLAO</name>
<evidence type="ECO:0000256" key="4">
    <source>
        <dbReference type="SAM" id="SignalP"/>
    </source>
</evidence>
<feature type="domain" description="Secretion system C-terminal sorting" evidence="6">
    <location>
        <begin position="347"/>
        <end position="409"/>
    </location>
</feature>
<dbReference type="PANTHER" id="PTHR47199:SF2">
    <property type="entry name" value="PHOTOSYSTEM II STABILITY_ASSEMBLY FACTOR HCF136, CHLOROPLASTIC"/>
    <property type="match status" value="1"/>
</dbReference>
<feature type="signal peptide" evidence="4">
    <location>
        <begin position="1"/>
        <end position="26"/>
    </location>
</feature>
<comment type="caution">
    <text evidence="7">The sequence shown here is derived from an EMBL/GenBank/DDBJ whole genome shotgun (WGS) entry which is preliminary data.</text>
</comment>
<dbReference type="InterPro" id="IPR028203">
    <property type="entry name" value="PSII_CF48-like_dom"/>
</dbReference>
<dbReference type="InterPro" id="IPR026444">
    <property type="entry name" value="Secre_tail"/>
</dbReference>
<dbReference type="Proteomes" id="UP000261082">
    <property type="component" value="Unassembled WGS sequence"/>
</dbReference>
<evidence type="ECO:0000259" key="6">
    <source>
        <dbReference type="Pfam" id="PF18962"/>
    </source>
</evidence>
<dbReference type="EMBL" id="QVID01000002">
    <property type="protein sequence ID" value="RFN57897.1"/>
    <property type="molecule type" value="Genomic_DNA"/>
</dbReference>
<dbReference type="GO" id="GO:0009523">
    <property type="term" value="C:photosystem II"/>
    <property type="evidence" value="ECO:0007669"/>
    <property type="project" value="UniProtKB-KW"/>
</dbReference>
<evidence type="ECO:0000256" key="1">
    <source>
        <dbReference type="ARBA" id="ARBA00022531"/>
    </source>
</evidence>
<dbReference type="SUPFAM" id="SSF110296">
    <property type="entry name" value="Oligoxyloglucan reducing end-specific cellobiohydrolase"/>
    <property type="match status" value="1"/>
</dbReference>
<accession>A0A3E1Q6Y3</accession>
<evidence type="ECO:0000256" key="3">
    <source>
        <dbReference type="ARBA" id="ARBA00023276"/>
    </source>
</evidence>
<dbReference type="Gene3D" id="2.130.10.10">
    <property type="entry name" value="YVTN repeat-like/Quinoprotein amine dehydrogenase"/>
    <property type="match status" value="2"/>
</dbReference>
<gene>
    <name evidence="7" type="ORF">DZ858_11675</name>
</gene>
<evidence type="ECO:0000256" key="2">
    <source>
        <dbReference type="ARBA" id="ARBA00022729"/>
    </source>
</evidence>
<dbReference type="RefSeq" id="WP_117159846.1">
    <property type="nucleotide sequence ID" value="NZ_QVID01000002.1"/>
</dbReference>
<dbReference type="Pfam" id="PF14870">
    <property type="entry name" value="PSII_BNR"/>
    <property type="match status" value="1"/>
</dbReference>
<protein>
    <submittedName>
        <fullName evidence="7">T9SS C-terminal target domain-containing protein</fullName>
    </submittedName>
</protein>
<dbReference type="NCBIfam" id="TIGR04183">
    <property type="entry name" value="Por_Secre_tail"/>
    <property type="match status" value="1"/>
</dbReference>
<dbReference type="GO" id="GO:0015979">
    <property type="term" value="P:photosynthesis"/>
    <property type="evidence" value="ECO:0007669"/>
    <property type="project" value="UniProtKB-KW"/>
</dbReference>
<dbReference type="AlphaFoldDB" id="A0A3E1Q6Y3"/>
<sequence>MKKFTLNPQKVAFSCLFFLGLFTATAQTFEYKNSGTDFILFDMSIPPGQNNVAFAAGAMNTQNSDGVIIKTEDAGETWETIFPTSGTVPGFEKIEFLNDDKGFAVGYGAFKTEDAGETWEEITIANDLNRYSSLEFFNENVGIATAFVSTGVGFEVYVTNDGGDTWNTTSSIDDIGSISLGYADENTLFSVGNNQIISKSTNGGDTWEVIRTGTPQFFNVEVSFKDLNNGVVSGEDGQLLTTHDSGETWDEFATGYHNFYGLTYIGDQILASGTDEDVYISQDNGSNWNLAFDGDGTSTMYEIQLFEDGSGLICGSQGKMIKFEDVILSNNIPENLSGITHFYSSASKELTIASKNETIEDVAIYSLTGQLVRNVSNTSNTAVINTSSLSNGTYIATISVAGKTKTIKFVRQ</sequence>
<keyword evidence="8" id="KW-1185">Reference proteome</keyword>
<evidence type="ECO:0000259" key="5">
    <source>
        <dbReference type="Pfam" id="PF14870"/>
    </source>
</evidence>
<evidence type="ECO:0000313" key="8">
    <source>
        <dbReference type="Proteomes" id="UP000261082"/>
    </source>
</evidence>
<feature type="domain" description="Photosynthesis system II assembly factor Ycf48/Hcf136-like" evidence="5">
    <location>
        <begin position="65"/>
        <end position="178"/>
    </location>
</feature>
<evidence type="ECO:0000313" key="7">
    <source>
        <dbReference type="EMBL" id="RFN57897.1"/>
    </source>
</evidence>
<keyword evidence="1" id="KW-0602">Photosynthesis</keyword>
<keyword evidence="2 4" id="KW-0732">Signal</keyword>
<organism evidence="7 8">
    <name type="scientific">Marixanthomonas ophiurae</name>
    <dbReference type="NCBI Taxonomy" id="387659"/>
    <lineage>
        <taxon>Bacteria</taxon>
        <taxon>Pseudomonadati</taxon>
        <taxon>Bacteroidota</taxon>
        <taxon>Flavobacteriia</taxon>
        <taxon>Flavobacteriales</taxon>
        <taxon>Flavobacteriaceae</taxon>
        <taxon>Marixanthomonas</taxon>
    </lineage>
</organism>
<dbReference type="OrthoDB" id="9764804at2"/>